<sequence length="95" mass="10409">MDRGHIPQQSLEELLGDSMALEAEQVQRMNQHTHLSWDMEQLSEAASLMLENAASSSGGEPAALDADRKLGDAIQKEKDKVSTWRPSIKCSTSPS</sequence>
<comment type="caution">
    <text evidence="2">The sequence shown here is derived from an EMBL/GenBank/DDBJ whole genome shotgun (WGS) entry which is preliminary data.</text>
</comment>
<name>A0AA40LJR4_CNENI</name>
<keyword evidence="3" id="KW-1185">Reference proteome</keyword>
<proteinExistence type="predicted"/>
<evidence type="ECO:0000256" key="1">
    <source>
        <dbReference type="SAM" id="MobiDB-lite"/>
    </source>
</evidence>
<organism evidence="2 3">
    <name type="scientific">Cnephaeus nilssonii</name>
    <name type="common">Northern bat</name>
    <name type="synonym">Eptesicus nilssonii</name>
    <dbReference type="NCBI Taxonomy" id="3371016"/>
    <lineage>
        <taxon>Eukaryota</taxon>
        <taxon>Metazoa</taxon>
        <taxon>Chordata</taxon>
        <taxon>Craniata</taxon>
        <taxon>Vertebrata</taxon>
        <taxon>Euteleostomi</taxon>
        <taxon>Mammalia</taxon>
        <taxon>Eutheria</taxon>
        <taxon>Laurasiatheria</taxon>
        <taxon>Chiroptera</taxon>
        <taxon>Yangochiroptera</taxon>
        <taxon>Vespertilionidae</taxon>
        <taxon>Cnephaeus</taxon>
    </lineage>
</organism>
<dbReference type="EMBL" id="JAULJE010000015">
    <property type="protein sequence ID" value="KAK1334123.1"/>
    <property type="molecule type" value="Genomic_DNA"/>
</dbReference>
<reference evidence="2" key="1">
    <citation type="submission" date="2023-06" db="EMBL/GenBank/DDBJ databases">
        <title>Reference genome for the Northern bat (Eptesicus nilssonii), a most northern bat species.</title>
        <authorList>
            <person name="Laine V.N."/>
            <person name="Pulliainen A.T."/>
            <person name="Lilley T.M."/>
        </authorList>
    </citation>
    <scope>NUCLEOTIDE SEQUENCE</scope>
    <source>
        <strain evidence="2">BLF_Eptnil</strain>
        <tissue evidence="2">Kidney</tissue>
    </source>
</reference>
<evidence type="ECO:0000313" key="2">
    <source>
        <dbReference type="EMBL" id="KAK1334123.1"/>
    </source>
</evidence>
<feature type="region of interest" description="Disordered" evidence="1">
    <location>
        <begin position="50"/>
        <end position="71"/>
    </location>
</feature>
<dbReference type="AlphaFoldDB" id="A0AA40LJR4"/>
<feature type="region of interest" description="Disordered" evidence="1">
    <location>
        <begin position="76"/>
        <end position="95"/>
    </location>
</feature>
<accession>A0AA40LJR4</accession>
<protein>
    <submittedName>
        <fullName evidence="2">Uncharacterized protein</fullName>
    </submittedName>
</protein>
<dbReference type="Proteomes" id="UP001177744">
    <property type="component" value="Unassembled WGS sequence"/>
</dbReference>
<evidence type="ECO:0000313" key="3">
    <source>
        <dbReference type="Proteomes" id="UP001177744"/>
    </source>
</evidence>
<gene>
    <name evidence="2" type="ORF">QTO34_005123</name>
</gene>